<sequence>MDKRLIFGLVCLFGVCLLSAQDRKSEPDKKKKRVDLLYADEAQADQQLRPDVQVLIGSVRMKHDSMYMFCDSALIYEKINSVEAFGNVRMEQGDTLFIYGDYLYYDGMSQLAMLRENVRMINRNTELTTDSLNYDRLYNLGYYFDGGTLTDEENVLTSEWGEYSPATKLAVFNHEVKLVNPKFVLTSDTLKYSTESKIATILGPSDIVSDKNHIYSERGEYNTVSEQAELLDRSILTNEGKKLTGDSLFYDRKLGYGEAFDNVQMNDTVNKNMLTGNYCFYNELTGNAIATQRAVAIDYSQGDSLFMHGDTLRLVTYHMNTDSAYREMRVYHKVRAYRTDVQAVCDSLVYNSKDSCLTMYTDPVLWHGAQQLLGEEVKVYMNDSTIDWAHIINQALAVEQKDSIHYNQVTGKEMKAFFQDGDMRRVDVNGNVLIVFYPEEKDSTMIGMNYAEGSFLRIYLKDRKMEEAALIGKSNGILYPMDQIPADKMKLPSFVWFDYIRPLNKDDIFEWRGKKAGETLQKSDRKPLTSPRDMHIKRTKK</sequence>
<evidence type="ECO:0000313" key="4">
    <source>
        <dbReference type="EMBL" id="KWR54795.1"/>
    </source>
</evidence>
<dbReference type="EMBL" id="QSBD01000006">
    <property type="protein sequence ID" value="RGW98460.1"/>
    <property type="molecule type" value="Genomic_DNA"/>
</dbReference>
<dbReference type="GeneID" id="31798932"/>
<reference evidence="4 7" key="1">
    <citation type="journal article" date="2016" name="BMC Genomics">
        <title>Type VI secretion systems of human gut Bacteroidales segregate into three genetic architectures, two of which are contained on mobile genetic elements.</title>
        <authorList>
            <person name="Coyne M.J."/>
            <person name="Roelofs K.G."/>
            <person name="Comstock L.E."/>
        </authorList>
    </citation>
    <scope>NUCLEOTIDE SEQUENCE [LARGE SCALE GENOMIC DNA]</scope>
    <source>
        <strain evidence="4 7">CL09T03C01</strain>
    </source>
</reference>
<reference evidence="4" key="2">
    <citation type="submission" date="2016-01" db="EMBL/GenBank/DDBJ databases">
        <authorList>
            <person name="McClelland M."/>
            <person name="Jain A."/>
            <person name="Saraogi P."/>
            <person name="Mendelson R."/>
            <person name="Westerman R."/>
            <person name="SanMiguel P."/>
            <person name="Csonka L."/>
        </authorList>
    </citation>
    <scope>NUCLEOTIDE SEQUENCE</scope>
    <source>
        <strain evidence="4">CL09T03C01</strain>
    </source>
</reference>
<comment type="caution">
    <text evidence="4">The sequence shown here is derived from an EMBL/GenBank/DDBJ whole genome shotgun (WGS) entry which is preliminary data.</text>
</comment>
<dbReference type="RefSeq" id="WP_005658363.1">
    <property type="nucleotide sequence ID" value="NZ_BAABYC010000001.1"/>
</dbReference>
<protein>
    <submittedName>
        <fullName evidence="4">Putative LPS-assembly protein, LptD-like</fullName>
    </submittedName>
</protein>
<proteinExistence type="predicted"/>
<keyword evidence="7" id="KW-1185">Reference proteome</keyword>
<organism evidence="4 7">
    <name type="scientific">Bacteroides stercoris</name>
    <dbReference type="NCBI Taxonomy" id="46506"/>
    <lineage>
        <taxon>Bacteria</taxon>
        <taxon>Pseudomonadati</taxon>
        <taxon>Bacteroidota</taxon>
        <taxon>Bacteroidia</taxon>
        <taxon>Bacteroidales</taxon>
        <taxon>Bacteroidaceae</taxon>
        <taxon>Bacteroides</taxon>
    </lineage>
</organism>
<dbReference type="STRING" id="46506.AA415_01822"/>
<dbReference type="Gene3D" id="2.60.450.10">
    <property type="entry name" value="Lipopolysaccharide (LPS) transport protein A like domain"/>
    <property type="match status" value="3"/>
</dbReference>
<dbReference type="AlphaFoldDB" id="A0A108T7M0"/>
<name>A0A108T7M0_BACSE</name>
<evidence type="ECO:0000313" key="9">
    <source>
        <dbReference type="Proteomes" id="UP000285150"/>
    </source>
</evidence>
<feature type="region of interest" description="Disordered" evidence="1">
    <location>
        <begin position="519"/>
        <end position="541"/>
    </location>
</feature>
<dbReference type="PATRIC" id="fig|46506.5.peg.1943"/>
<dbReference type="EMBL" id="QSAF01000006">
    <property type="protein sequence ID" value="RGW34646.1"/>
    <property type="molecule type" value="Genomic_DNA"/>
</dbReference>
<dbReference type="Proteomes" id="UP000284777">
    <property type="component" value="Unassembled WGS sequence"/>
</dbReference>
<evidence type="ECO:0000256" key="1">
    <source>
        <dbReference type="SAM" id="MobiDB-lite"/>
    </source>
</evidence>
<gene>
    <name evidence="4" type="primary">lptD</name>
    <name evidence="4" type="ORF">AA415_01822</name>
    <name evidence="6" type="ORF">DWV41_05680</name>
    <name evidence="5" type="ORF">DWV77_06795</name>
    <name evidence="3" type="ORF">F9962_05555</name>
</gene>
<evidence type="ECO:0000313" key="8">
    <source>
        <dbReference type="Proteomes" id="UP000284777"/>
    </source>
</evidence>
<dbReference type="InterPro" id="IPR005653">
    <property type="entry name" value="OstA-like_N"/>
</dbReference>
<dbReference type="EMBL" id="LRGC01000007">
    <property type="protein sequence ID" value="KWR54795.1"/>
    <property type="molecule type" value="Genomic_DNA"/>
</dbReference>
<evidence type="ECO:0000313" key="7">
    <source>
        <dbReference type="Proteomes" id="UP000056419"/>
    </source>
</evidence>
<dbReference type="Pfam" id="PF13100">
    <property type="entry name" value="OstA_2"/>
    <property type="match status" value="1"/>
</dbReference>
<evidence type="ECO:0000313" key="5">
    <source>
        <dbReference type="EMBL" id="RGW34646.1"/>
    </source>
</evidence>
<reference evidence="8 9" key="3">
    <citation type="submission" date="2018-08" db="EMBL/GenBank/DDBJ databases">
        <title>A genome reference for cultivated species of the human gut microbiota.</title>
        <authorList>
            <person name="Zou Y."/>
            <person name="Xue W."/>
            <person name="Luo G."/>
        </authorList>
    </citation>
    <scope>NUCLEOTIDE SEQUENCE [LARGE SCALE GENOMIC DNA]</scope>
    <source>
        <strain evidence="6 8">AF05-4</strain>
        <strain evidence="5 9">AF12-7</strain>
    </source>
</reference>
<evidence type="ECO:0000313" key="3">
    <source>
        <dbReference type="EMBL" id="KAB5282572.1"/>
    </source>
</evidence>
<dbReference type="Proteomes" id="UP000285150">
    <property type="component" value="Unassembled WGS sequence"/>
</dbReference>
<feature type="domain" description="Organic solvent tolerance-like N-terminal" evidence="2">
    <location>
        <begin position="31"/>
        <end position="188"/>
    </location>
</feature>
<dbReference type="EMBL" id="WCLP01000011">
    <property type="protein sequence ID" value="KAB5282572.1"/>
    <property type="molecule type" value="Genomic_DNA"/>
</dbReference>
<evidence type="ECO:0000259" key="2">
    <source>
        <dbReference type="Pfam" id="PF13100"/>
    </source>
</evidence>
<accession>A0A108T7M0</accession>
<evidence type="ECO:0000313" key="10">
    <source>
        <dbReference type="Proteomes" id="UP000440773"/>
    </source>
</evidence>
<dbReference type="Proteomes" id="UP000440773">
    <property type="component" value="Unassembled WGS sequence"/>
</dbReference>
<reference evidence="3 10" key="4">
    <citation type="journal article" date="2019" name="Nat. Med.">
        <title>A library of human gut bacterial isolates paired with longitudinal multiomics data enables mechanistic microbiome research.</title>
        <authorList>
            <person name="Poyet M."/>
            <person name="Groussin M."/>
            <person name="Gibbons S.M."/>
            <person name="Avila-Pacheco J."/>
            <person name="Jiang X."/>
            <person name="Kearney S.M."/>
            <person name="Perrotta A.R."/>
            <person name="Berdy B."/>
            <person name="Zhao S."/>
            <person name="Lieberman T.D."/>
            <person name="Swanson P.K."/>
            <person name="Smith M."/>
            <person name="Roesemann S."/>
            <person name="Alexander J.E."/>
            <person name="Rich S.A."/>
            <person name="Livny J."/>
            <person name="Vlamakis H."/>
            <person name="Clish C."/>
            <person name="Bullock K."/>
            <person name="Deik A."/>
            <person name="Scott J."/>
            <person name="Pierce K.A."/>
            <person name="Xavier R.J."/>
            <person name="Alm E.J."/>
        </authorList>
    </citation>
    <scope>NUCLEOTIDE SEQUENCE [LARGE SCALE GENOMIC DNA]</scope>
    <source>
        <strain evidence="3 10">BIOML-A17</strain>
    </source>
</reference>
<evidence type="ECO:0000313" key="6">
    <source>
        <dbReference type="EMBL" id="RGW98460.1"/>
    </source>
</evidence>
<dbReference type="Proteomes" id="UP000056419">
    <property type="component" value="Unassembled WGS sequence"/>
</dbReference>